<dbReference type="EMBL" id="JALJOS010000006">
    <property type="protein sequence ID" value="KAK9837605.1"/>
    <property type="molecule type" value="Genomic_DNA"/>
</dbReference>
<dbReference type="Pfam" id="PF03109">
    <property type="entry name" value="ABC1"/>
    <property type="match status" value="1"/>
</dbReference>
<sequence>MSFLTPKHVEDAQRIFRGLLLVAGRAAAESRVVRAANRGGLQDAASEAFTAAKEQSQDAAVRLQNAANRMGAHPAMQQAGSQMEGMLQQGQAAVQQGVGQMGEQGNAIFRRSQSLGEQVQAQAGQLAQQLQGGGQQAQQAGQDFVQSGANNLQAAAKQVSQAAESQSRGQAPGEGDSLAAGLPQQPTGSQQAEASAAPLPRHSPADSSPVENRALLFSSEGGAAATSSSVDASLEQPAAAIQETFREPFNETNNAVPVMEPAEAGATGPPAASAVDVQMSEDPSPADRPGETQPMEGSSSEEDRLSDAEVQKVEEVAFRTAAAEASGNTQEARVIKDAAQPTPRQEREIERKKADVKRQLRERRVPQSQIGRAWGFAGLGMNLAMGAVSSSVGNWFGGPKPDGPDGKPAYQGYLTEQNAEKLADALCRMRGAALKLGQMISIQDENVLPPQFQAAMDRVRAGADIMPRKQLEQVLRDELGHDWQDKLADFEMEPMAAASIGQVHGATLKDGRRVAMKIQYPGVARSIESDVDNLMRIISLTNLLPKGLYVESAAKVAKRELAIECDYENELECQQRFARLINNDPNLTPHFHVPAAIPELSSARVLASEWVPGVHIDRVKTMPQAVRDRVGSNLLLLTLKELFEWRFMQTDPNWGNFLYDEATGVLNLIDFGAARDYPVDFVRDYMRMVKACAEKDREEVLHRSTLLGFLTGDESKVMMDAHTEAGFMVGEPFAQPGLYDFSANTMLTRRVGELGGVMMKHRLTAPPEEAYSLHRKLSGAFLACIKLGSRVRCRDIFYDTFEAMLRQEAAGEDGRHGLHQDDPEASTG</sequence>
<feature type="domain" description="ABC1 atypical kinase-like" evidence="6">
    <location>
        <begin position="459"/>
        <end position="701"/>
    </location>
</feature>
<dbReference type="Gene3D" id="1.10.510.10">
    <property type="entry name" value="Transferase(Phosphotransferase) domain 1"/>
    <property type="match status" value="1"/>
</dbReference>
<dbReference type="InterPro" id="IPR004147">
    <property type="entry name" value="ABC1_dom"/>
</dbReference>
<organism evidence="7 8">
    <name type="scientific">Apatococcus lobatus</name>
    <dbReference type="NCBI Taxonomy" id="904363"/>
    <lineage>
        <taxon>Eukaryota</taxon>
        <taxon>Viridiplantae</taxon>
        <taxon>Chlorophyta</taxon>
        <taxon>core chlorophytes</taxon>
        <taxon>Trebouxiophyceae</taxon>
        <taxon>Chlorellales</taxon>
        <taxon>Chlorellaceae</taxon>
        <taxon>Apatococcus</taxon>
    </lineage>
</organism>
<dbReference type="PANTHER" id="PTHR43851">
    <property type="match status" value="1"/>
</dbReference>
<evidence type="ECO:0000313" key="8">
    <source>
        <dbReference type="Proteomes" id="UP001438707"/>
    </source>
</evidence>
<dbReference type="InterPro" id="IPR051409">
    <property type="entry name" value="Atypical_kinase_ADCK"/>
</dbReference>
<dbReference type="GO" id="GO:0016740">
    <property type="term" value="F:transferase activity"/>
    <property type="evidence" value="ECO:0007669"/>
    <property type="project" value="UniProtKB-KW"/>
</dbReference>
<evidence type="ECO:0000256" key="1">
    <source>
        <dbReference type="ARBA" id="ARBA00009670"/>
    </source>
</evidence>
<dbReference type="AlphaFoldDB" id="A0AAW1RVD1"/>
<dbReference type="GO" id="GO:0006744">
    <property type="term" value="P:ubiquinone biosynthetic process"/>
    <property type="evidence" value="ECO:0007669"/>
    <property type="project" value="TreeGrafter"/>
</dbReference>
<evidence type="ECO:0000259" key="6">
    <source>
        <dbReference type="Pfam" id="PF03109"/>
    </source>
</evidence>
<comment type="caution">
    <text evidence="7">The sequence shown here is derived from an EMBL/GenBank/DDBJ whole genome shotgun (WGS) entry which is preliminary data.</text>
</comment>
<dbReference type="PANTHER" id="PTHR43851:SF3">
    <property type="entry name" value="COENZYME Q8"/>
    <property type="match status" value="1"/>
</dbReference>
<reference evidence="7 8" key="1">
    <citation type="journal article" date="2024" name="Nat. Commun.">
        <title>Phylogenomics reveals the evolutionary origins of lichenization in chlorophyte algae.</title>
        <authorList>
            <person name="Puginier C."/>
            <person name="Libourel C."/>
            <person name="Otte J."/>
            <person name="Skaloud P."/>
            <person name="Haon M."/>
            <person name="Grisel S."/>
            <person name="Petersen M."/>
            <person name="Berrin J.G."/>
            <person name="Delaux P.M."/>
            <person name="Dal Grande F."/>
            <person name="Keller J."/>
        </authorList>
    </citation>
    <scope>NUCLEOTIDE SEQUENCE [LARGE SCALE GENOMIC DNA]</scope>
    <source>
        <strain evidence="7 8">SAG 2145</strain>
    </source>
</reference>
<evidence type="ECO:0000256" key="4">
    <source>
        <dbReference type="ARBA" id="ARBA00022840"/>
    </source>
</evidence>
<evidence type="ECO:0000256" key="3">
    <source>
        <dbReference type="ARBA" id="ARBA00022741"/>
    </source>
</evidence>
<feature type="compositionally biased region" description="Low complexity" evidence="5">
    <location>
        <begin position="262"/>
        <end position="274"/>
    </location>
</feature>
<keyword evidence="4" id="KW-0067">ATP-binding</keyword>
<evidence type="ECO:0000256" key="2">
    <source>
        <dbReference type="ARBA" id="ARBA00022679"/>
    </source>
</evidence>
<gene>
    <name evidence="7" type="ORF">WJX74_001275</name>
</gene>
<dbReference type="Proteomes" id="UP001438707">
    <property type="component" value="Unassembled WGS sequence"/>
</dbReference>
<dbReference type="GO" id="GO:0005524">
    <property type="term" value="F:ATP binding"/>
    <property type="evidence" value="ECO:0007669"/>
    <property type="project" value="UniProtKB-KW"/>
</dbReference>
<protein>
    <recommendedName>
        <fullName evidence="6">ABC1 atypical kinase-like domain-containing protein</fullName>
    </recommendedName>
</protein>
<feature type="region of interest" description="Disordered" evidence="5">
    <location>
        <begin position="321"/>
        <end position="355"/>
    </location>
</feature>
<dbReference type="SUPFAM" id="SSF56112">
    <property type="entry name" value="Protein kinase-like (PK-like)"/>
    <property type="match status" value="1"/>
</dbReference>
<dbReference type="InterPro" id="IPR011009">
    <property type="entry name" value="Kinase-like_dom_sf"/>
</dbReference>
<feature type="compositionally biased region" description="Polar residues" evidence="5">
    <location>
        <begin position="184"/>
        <end position="193"/>
    </location>
</feature>
<comment type="similarity">
    <text evidence="1">Belongs to the protein kinase superfamily. ADCK protein kinase family.</text>
</comment>
<feature type="compositionally biased region" description="Basic and acidic residues" evidence="5">
    <location>
        <begin position="344"/>
        <end position="355"/>
    </location>
</feature>
<keyword evidence="3" id="KW-0547">Nucleotide-binding</keyword>
<evidence type="ECO:0000256" key="5">
    <source>
        <dbReference type="SAM" id="MobiDB-lite"/>
    </source>
</evidence>
<keyword evidence="8" id="KW-1185">Reference proteome</keyword>
<dbReference type="CDD" id="cd13970">
    <property type="entry name" value="ABC1_ADCK3"/>
    <property type="match status" value="1"/>
</dbReference>
<feature type="compositionally biased region" description="Polar residues" evidence="5">
    <location>
        <begin position="156"/>
        <end position="169"/>
    </location>
</feature>
<keyword evidence="2" id="KW-0808">Transferase</keyword>
<accession>A0AAW1RVD1</accession>
<dbReference type="InterPro" id="IPR034646">
    <property type="entry name" value="ADCK3_dom"/>
</dbReference>
<name>A0AAW1RVD1_9CHLO</name>
<evidence type="ECO:0000313" key="7">
    <source>
        <dbReference type="EMBL" id="KAK9837605.1"/>
    </source>
</evidence>
<feature type="region of interest" description="Disordered" evidence="5">
    <location>
        <begin position="156"/>
        <end position="209"/>
    </location>
</feature>
<proteinExistence type="inferred from homology"/>
<feature type="region of interest" description="Disordered" evidence="5">
    <location>
        <begin position="262"/>
        <end position="309"/>
    </location>
</feature>